<comment type="caution">
    <text evidence="1">The sequence shown here is derived from an EMBL/GenBank/DDBJ whole genome shotgun (WGS) entry which is preliminary data.</text>
</comment>
<accession>A0ACA9M9G1</accession>
<dbReference type="EMBL" id="CAJVPT010010273">
    <property type="protein sequence ID" value="CAG8568719.1"/>
    <property type="molecule type" value="Genomic_DNA"/>
</dbReference>
<feature type="non-terminal residue" evidence="1">
    <location>
        <position position="201"/>
    </location>
</feature>
<organism evidence="1 2">
    <name type="scientific">Acaulospora colombiana</name>
    <dbReference type="NCBI Taxonomy" id="27376"/>
    <lineage>
        <taxon>Eukaryota</taxon>
        <taxon>Fungi</taxon>
        <taxon>Fungi incertae sedis</taxon>
        <taxon>Mucoromycota</taxon>
        <taxon>Glomeromycotina</taxon>
        <taxon>Glomeromycetes</taxon>
        <taxon>Diversisporales</taxon>
        <taxon>Acaulosporaceae</taxon>
        <taxon>Acaulospora</taxon>
    </lineage>
</organism>
<evidence type="ECO:0000313" key="1">
    <source>
        <dbReference type="EMBL" id="CAG8568719.1"/>
    </source>
</evidence>
<keyword evidence="2" id="KW-1185">Reference proteome</keyword>
<sequence>MTNDPVILEEGFSSKIDFLESFRDLSFWKPRVTKALERCGIDQNVEIEVVTRGQNPIPSYLPNSLLEIYNLELDGTAGLLHGDFNAENILGLFMPDGPDDYDLDEPMSGHWRAISIIDFGDAHIYGGRFLEKYNQNGGLNISTRIFARRAMWYTLLLGFEGATKYMMRCLPGIRELRSWYEVETYVWSLDNVTWEHKGDSL</sequence>
<evidence type="ECO:0000313" key="2">
    <source>
        <dbReference type="Proteomes" id="UP000789525"/>
    </source>
</evidence>
<name>A0ACA9M9G1_9GLOM</name>
<gene>
    <name evidence="1" type="ORF">ACOLOM_LOCUS5517</name>
</gene>
<dbReference type="Proteomes" id="UP000789525">
    <property type="component" value="Unassembled WGS sequence"/>
</dbReference>
<proteinExistence type="predicted"/>
<reference evidence="1" key="1">
    <citation type="submission" date="2021-06" db="EMBL/GenBank/DDBJ databases">
        <authorList>
            <person name="Kallberg Y."/>
            <person name="Tangrot J."/>
            <person name="Rosling A."/>
        </authorList>
    </citation>
    <scope>NUCLEOTIDE SEQUENCE</scope>
    <source>
        <strain evidence="1">CL356</strain>
    </source>
</reference>
<protein>
    <submittedName>
        <fullName evidence="1">15774_t:CDS:1</fullName>
    </submittedName>
</protein>